<dbReference type="OrthoDB" id="5284538at2759"/>
<reference evidence="2 3" key="1">
    <citation type="journal article" date="2013" name="PLoS Genet.">
        <title>Genomic mechanisms accounting for the adaptation to parasitism in nematode-trapping fungi.</title>
        <authorList>
            <person name="Meerupati T."/>
            <person name="Andersson K.M."/>
            <person name="Friman E."/>
            <person name="Kumar D."/>
            <person name="Tunlid A."/>
            <person name="Ahren D."/>
        </authorList>
    </citation>
    <scope>NUCLEOTIDE SEQUENCE [LARGE SCALE GENOMIC DNA]</scope>
    <source>
        <strain evidence="2 3">CBS 200.50</strain>
    </source>
</reference>
<gene>
    <name evidence="2" type="ORF">H072_7233</name>
</gene>
<feature type="region of interest" description="Disordered" evidence="1">
    <location>
        <begin position="83"/>
        <end position="105"/>
    </location>
</feature>
<dbReference type="AlphaFoldDB" id="S8A821"/>
<evidence type="ECO:0000256" key="1">
    <source>
        <dbReference type="SAM" id="MobiDB-lite"/>
    </source>
</evidence>
<evidence type="ECO:0000313" key="2">
    <source>
        <dbReference type="EMBL" id="EPS38989.1"/>
    </source>
</evidence>
<dbReference type="Proteomes" id="UP000015100">
    <property type="component" value="Unassembled WGS sequence"/>
</dbReference>
<evidence type="ECO:0000313" key="3">
    <source>
        <dbReference type="Proteomes" id="UP000015100"/>
    </source>
</evidence>
<organism evidence="2 3">
    <name type="scientific">Dactylellina haptotyla (strain CBS 200.50)</name>
    <name type="common">Nematode-trapping fungus</name>
    <name type="synonym">Monacrosporium haptotylum</name>
    <dbReference type="NCBI Taxonomy" id="1284197"/>
    <lineage>
        <taxon>Eukaryota</taxon>
        <taxon>Fungi</taxon>
        <taxon>Dikarya</taxon>
        <taxon>Ascomycota</taxon>
        <taxon>Pezizomycotina</taxon>
        <taxon>Orbiliomycetes</taxon>
        <taxon>Orbiliales</taxon>
        <taxon>Orbiliaceae</taxon>
        <taxon>Dactylellina</taxon>
    </lineage>
</organism>
<dbReference type="EMBL" id="AQGS01000512">
    <property type="protein sequence ID" value="EPS38989.1"/>
    <property type="molecule type" value="Genomic_DNA"/>
</dbReference>
<accession>S8A821</accession>
<sequence length="105" mass="11719">MNPHIFGSSRFTRETESETSLDCYYGRAEGCFDDIDRDLQSLETSMASGSSNASAEDWNIIQSSCYDESMDSQFASLAITQNTTSNAFNPRTSEPSSRNTSYPWL</sequence>
<name>S8A821_DACHA</name>
<keyword evidence="3" id="KW-1185">Reference proteome</keyword>
<dbReference type="HOGENOM" id="CLU_2236488_0_0_1"/>
<comment type="caution">
    <text evidence="2">The sequence shown here is derived from an EMBL/GenBank/DDBJ whole genome shotgun (WGS) entry which is preliminary data.</text>
</comment>
<proteinExistence type="predicted"/>
<protein>
    <submittedName>
        <fullName evidence="2">Uncharacterized protein</fullName>
    </submittedName>
</protein>
<reference evidence="3" key="2">
    <citation type="submission" date="2013-04" db="EMBL/GenBank/DDBJ databases">
        <title>Genomic mechanisms accounting for the adaptation to parasitism in nematode-trapping fungi.</title>
        <authorList>
            <person name="Ahren D.G."/>
        </authorList>
    </citation>
    <scope>NUCLEOTIDE SEQUENCE [LARGE SCALE GENOMIC DNA]</scope>
    <source>
        <strain evidence="3">CBS 200.50</strain>
    </source>
</reference>